<accession>A0A7G9GAB9</accession>
<dbReference type="EMBL" id="CP060635">
    <property type="protein sequence ID" value="QNM07751.1"/>
    <property type="molecule type" value="Genomic_DNA"/>
</dbReference>
<feature type="signal peptide" evidence="1">
    <location>
        <begin position="1"/>
        <end position="25"/>
    </location>
</feature>
<proteinExistence type="predicted"/>
<gene>
    <name evidence="2" type="ORF">H9Q79_12615</name>
</gene>
<organism evidence="2 3">
    <name type="scientific">Wansuia hejianensis</name>
    <dbReference type="NCBI Taxonomy" id="2763667"/>
    <lineage>
        <taxon>Bacteria</taxon>
        <taxon>Bacillati</taxon>
        <taxon>Bacillota</taxon>
        <taxon>Clostridia</taxon>
        <taxon>Lachnospirales</taxon>
        <taxon>Lachnospiraceae</taxon>
        <taxon>Wansuia</taxon>
    </lineage>
</organism>
<keyword evidence="1" id="KW-0732">Signal</keyword>
<evidence type="ECO:0008006" key="4">
    <source>
        <dbReference type="Google" id="ProtNLM"/>
    </source>
</evidence>
<dbReference type="RefSeq" id="WP_249328434.1">
    <property type="nucleotide sequence ID" value="NZ_CP060635.1"/>
</dbReference>
<evidence type="ECO:0000313" key="2">
    <source>
        <dbReference type="EMBL" id="QNM07751.1"/>
    </source>
</evidence>
<sequence length="105" mass="11465">MYMKRNKRLLAILLAVILCVTMLTACGGSKLSGTYHSQGLISQSFTFDGDQVTMSAFGINASGTYQIDGGQIIITYTLFGQEYTWEQSFSQSGNVINIGGTEFEK</sequence>
<name>A0A7G9GAB9_9FIRM</name>
<dbReference type="Proteomes" id="UP000515860">
    <property type="component" value="Chromosome"/>
</dbReference>
<evidence type="ECO:0000313" key="3">
    <source>
        <dbReference type="Proteomes" id="UP000515860"/>
    </source>
</evidence>
<reference evidence="2 3" key="1">
    <citation type="submission" date="2020-08" db="EMBL/GenBank/DDBJ databases">
        <authorList>
            <person name="Liu C."/>
            <person name="Sun Q."/>
        </authorList>
    </citation>
    <scope>NUCLEOTIDE SEQUENCE [LARGE SCALE GENOMIC DNA]</scope>
    <source>
        <strain evidence="2 3">NSJ-29</strain>
    </source>
</reference>
<dbReference type="KEGG" id="whj:H9Q79_12615"/>
<protein>
    <recommendedName>
        <fullName evidence="4">DUF5640 domain-containing protein</fullName>
    </recommendedName>
</protein>
<dbReference type="PROSITE" id="PS51257">
    <property type="entry name" value="PROKAR_LIPOPROTEIN"/>
    <property type="match status" value="1"/>
</dbReference>
<evidence type="ECO:0000256" key="1">
    <source>
        <dbReference type="SAM" id="SignalP"/>
    </source>
</evidence>
<feature type="chain" id="PRO_5038423574" description="DUF5640 domain-containing protein" evidence="1">
    <location>
        <begin position="26"/>
        <end position="105"/>
    </location>
</feature>
<keyword evidence="3" id="KW-1185">Reference proteome</keyword>
<dbReference type="AlphaFoldDB" id="A0A7G9GAB9"/>